<accession>A0A379V363</accession>
<evidence type="ECO:0000313" key="2">
    <source>
        <dbReference type="Proteomes" id="UP000255534"/>
    </source>
</evidence>
<dbReference type="EMBL" id="UGXK01000001">
    <property type="protein sequence ID" value="SUG74611.1"/>
    <property type="molecule type" value="Genomic_DNA"/>
</dbReference>
<reference evidence="1 2" key="1">
    <citation type="submission" date="2018-06" db="EMBL/GenBank/DDBJ databases">
        <authorList>
            <consortium name="Pathogen Informatics"/>
            <person name="Doyle S."/>
        </authorList>
    </citation>
    <scope>NUCLEOTIDE SEQUENCE [LARGE SCALE GENOMIC DNA]</scope>
    <source>
        <strain evidence="1 2">NCTC5798</strain>
    </source>
</reference>
<dbReference type="Proteomes" id="UP000255534">
    <property type="component" value="Unassembled WGS sequence"/>
</dbReference>
<sequence length="54" mass="6139">MSELINGNAIKMTSIEIAELVGSRHDKVKQSIERLAARGVIRNPQWWFSKKSIT</sequence>
<gene>
    <name evidence="1" type="ORF">NCTC5798_05930</name>
</gene>
<name>A0A379V363_SALET</name>
<dbReference type="AlphaFoldDB" id="A0A379V363"/>
<organism evidence="1 2">
    <name type="scientific">Salmonella enterica I</name>
    <dbReference type="NCBI Taxonomy" id="59201"/>
    <lineage>
        <taxon>Bacteria</taxon>
        <taxon>Pseudomonadati</taxon>
        <taxon>Pseudomonadota</taxon>
        <taxon>Gammaproteobacteria</taxon>
        <taxon>Enterobacterales</taxon>
        <taxon>Enterobacteriaceae</taxon>
        <taxon>Salmonella</taxon>
    </lineage>
</organism>
<proteinExistence type="predicted"/>
<evidence type="ECO:0000313" key="1">
    <source>
        <dbReference type="EMBL" id="SUG74611.1"/>
    </source>
</evidence>
<protein>
    <submittedName>
        <fullName evidence="1">Uncharacterized phage-encoded protein</fullName>
    </submittedName>
</protein>